<dbReference type="AlphaFoldDB" id="A0A074ZIR3"/>
<dbReference type="Proteomes" id="UP000054324">
    <property type="component" value="Unassembled WGS sequence"/>
</dbReference>
<accession>A0A074ZIR3</accession>
<evidence type="ECO:0000313" key="1">
    <source>
        <dbReference type="EMBL" id="KER26891.1"/>
    </source>
</evidence>
<proteinExistence type="predicted"/>
<sequence length="66" mass="7020">MAEKPSPLEVGPKFGTLAGPASRRDLIAAYAIYMKRCTTVPDFVFGVHKPLCTFGVCFDVNASLGG</sequence>
<evidence type="ECO:0000313" key="2">
    <source>
        <dbReference type="Proteomes" id="UP000054324"/>
    </source>
</evidence>
<protein>
    <submittedName>
        <fullName evidence="1">Uncharacterized protein</fullName>
    </submittedName>
</protein>
<dbReference type="EMBL" id="KL596736">
    <property type="protein sequence ID" value="KER26891.1"/>
    <property type="molecule type" value="Genomic_DNA"/>
</dbReference>
<name>A0A074ZIR3_OPIVI</name>
<dbReference type="RefSeq" id="XP_009169359.1">
    <property type="nucleotide sequence ID" value="XM_009171095.1"/>
</dbReference>
<dbReference type="CTD" id="20320130"/>
<organism evidence="1 2">
    <name type="scientific">Opisthorchis viverrini</name>
    <name type="common">Southeast Asian liver fluke</name>
    <dbReference type="NCBI Taxonomy" id="6198"/>
    <lineage>
        <taxon>Eukaryota</taxon>
        <taxon>Metazoa</taxon>
        <taxon>Spiralia</taxon>
        <taxon>Lophotrochozoa</taxon>
        <taxon>Platyhelminthes</taxon>
        <taxon>Trematoda</taxon>
        <taxon>Digenea</taxon>
        <taxon>Opisthorchiida</taxon>
        <taxon>Opisthorchiata</taxon>
        <taxon>Opisthorchiidae</taxon>
        <taxon>Opisthorchis</taxon>
    </lineage>
</organism>
<dbReference type="KEGG" id="ovi:T265_05948"/>
<reference evidence="1 2" key="1">
    <citation type="submission" date="2013-11" db="EMBL/GenBank/DDBJ databases">
        <title>Opisthorchis viverrini - life in the bile duct.</title>
        <authorList>
            <person name="Young N.D."/>
            <person name="Nagarajan N."/>
            <person name="Lin S.J."/>
            <person name="Korhonen P.K."/>
            <person name="Jex A.R."/>
            <person name="Hall R.S."/>
            <person name="Safavi-Hemami H."/>
            <person name="Kaewkong W."/>
            <person name="Bertrand D."/>
            <person name="Gao S."/>
            <person name="Seet Q."/>
            <person name="Wongkham S."/>
            <person name="Teh B.T."/>
            <person name="Wongkham C."/>
            <person name="Intapan P.M."/>
            <person name="Maleewong W."/>
            <person name="Yang X."/>
            <person name="Hu M."/>
            <person name="Wang Z."/>
            <person name="Hofmann A."/>
            <person name="Sternberg P.W."/>
            <person name="Tan P."/>
            <person name="Wang J."/>
            <person name="Gasser R.B."/>
        </authorList>
    </citation>
    <scope>NUCLEOTIDE SEQUENCE [LARGE SCALE GENOMIC DNA]</scope>
</reference>
<dbReference type="GeneID" id="20320130"/>
<keyword evidence="2" id="KW-1185">Reference proteome</keyword>
<gene>
    <name evidence="1" type="ORF">T265_05948</name>
</gene>